<proteinExistence type="predicted"/>
<name>C7R4V7_JONDD</name>
<dbReference type="AlphaFoldDB" id="C7R4V7"/>
<dbReference type="Proteomes" id="UP000000628">
    <property type="component" value="Chromosome"/>
</dbReference>
<evidence type="ECO:0000313" key="3">
    <source>
        <dbReference type="EMBL" id="ACV09127.1"/>
    </source>
</evidence>
<keyword evidence="2" id="KW-0812">Transmembrane</keyword>
<feature type="region of interest" description="Disordered" evidence="1">
    <location>
        <begin position="292"/>
        <end position="315"/>
    </location>
</feature>
<keyword evidence="2" id="KW-1133">Transmembrane helix</keyword>
<organism evidence="3 4">
    <name type="scientific">Jonesia denitrificans (strain ATCC 14870 / DSM 20603 / BCRC 15368 / CIP 55.134 / JCM 11481 / NBRC 15587 / NCTC 10816 / Prevot 55134)</name>
    <name type="common">Listeria denitrificans</name>
    <dbReference type="NCBI Taxonomy" id="471856"/>
    <lineage>
        <taxon>Bacteria</taxon>
        <taxon>Bacillati</taxon>
        <taxon>Actinomycetota</taxon>
        <taxon>Actinomycetes</taxon>
        <taxon>Micrococcales</taxon>
        <taxon>Jonesiaceae</taxon>
        <taxon>Jonesia</taxon>
    </lineage>
</organism>
<accession>C7R4V7</accession>
<sequence>MSHLDDADVALLSDAGISIHRVVVPHALTPHGPSTLVDATRHGQPVRLRVQWYEHPHEAVEAGTWWRELSASLVGHDSHIEPLDDAITLSSAVVLVTVATRPLTRELTRRPADAPTTATYVSHMVSALTDLRDAGWQTERLAVKDLVVNGEGALLVSHTTTMHAEGSRSASPRTVGVVEQLRQVINELAQAHLIDSDVARQAVEQLASVIDNSGSDAMSDAALTLREPATGATRSVAHGHQETMSATGSLPRPGKNTRETPRRRPAYYAAAATLLCGVVVLVAWGVSALTTTQTPSQQSTPVAADVSEPSTSASDNQLLEATSDLISTRYQVIQDATVDPTQEIKTSDFAADASPVAQATTELITSLREQQVSVTRAEVTMHESLVDSHHDTTAEVTVSYELEQTLSGLGEEPYTSTYHEEATMTLQHVDGHWRLVDVTPPRTKDNNASAEEGKSDN</sequence>
<dbReference type="OrthoDB" id="10004722at2"/>
<dbReference type="STRING" id="471856.Jden_1478"/>
<gene>
    <name evidence="3" type="ordered locus">Jden_1478</name>
</gene>
<feature type="transmembrane region" description="Helical" evidence="2">
    <location>
        <begin position="266"/>
        <end position="286"/>
    </location>
</feature>
<feature type="compositionally biased region" description="Low complexity" evidence="1">
    <location>
        <begin position="292"/>
        <end position="301"/>
    </location>
</feature>
<feature type="region of interest" description="Disordered" evidence="1">
    <location>
        <begin position="438"/>
        <end position="457"/>
    </location>
</feature>
<keyword evidence="2" id="KW-0472">Membrane</keyword>
<feature type="region of interest" description="Disordered" evidence="1">
    <location>
        <begin position="231"/>
        <end position="262"/>
    </location>
</feature>
<evidence type="ECO:0000256" key="1">
    <source>
        <dbReference type="SAM" id="MobiDB-lite"/>
    </source>
</evidence>
<protein>
    <submittedName>
        <fullName evidence="3">Uncharacterized protein</fullName>
    </submittedName>
</protein>
<dbReference type="HOGENOM" id="CLU_598230_0_0_11"/>
<reference evidence="3 4" key="1">
    <citation type="journal article" date="2009" name="Stand. Genomic Sci.">
        <title>Complete genome sequence of Jonesia denitrificans type strain (Prevot 55134).</title>
        <authorList>
            <person name="Pukall R."/>
            <person name="Gehrich-Schroter G."/>
            <person name="Lapidus A."/>
            <person name="Nolan M."/>
            <person name="Glavina Del Rio T."/>
            <person name="Lucas S."/>
            <person name="Chen F."/>
            <person name="Tice H."/>
            <person name="Pitluck S."/>
            <person name="Cheng J.F."/>
            <person name="Copeland A."/>
            <person name="Saunders E."/>
            <person name="Brettin T."/>
            <person name="Detter J.C."/>
            <person name="Bruce D."/>
            <person name="Goodwin L."/>
            <person name="Pati A."/>
            <person name="Ivanova N."/>
            <person name="Mavromatis K."/>
            <person name="Ovchinnikova G."/>
            <person name="Chen A."/>
            <person name="Palaniappan K."/>
            <person name="Land M."/>
            <person name="Hauser L."/>
            <person name="Chang Y.J."/>
            <person name="Jeffries C.D."/>
            <person name="Chain P."/>
            <person name="Goker M."/>
            <person name="Bristow J."/>
            <person name="Eisen J.A."/>
            <person name="Markowitz V."/>
            <person name="Hugenholtz P."/>
            <person name="Kyrpides N.C."/>
            <person name="Klenk H.P."/>
            <person name="Han C."/>
        </authorList>
    </citation>
    <scope>NUCLEOTIDE SEQUENCE [LARGE SCALE GENOMIC DNA]</scope>
    <source>
        <strain evidence="4">ATCC 14870 / DSM 20603 / BCRC 15368 / CIP 55.134 / JCM 11481 / NBRC 15587 / NCTC 10816 / Prevot 55134</strain>
    </source>
</reference>
<dbReference type="RefSeq" id="WP_015771755.1">
    <property type="nucleotide sequence ID" value="NC_013174.1"/>
</dbReference>
<evidence type="ECO:0000256" key="2">
    <source>
        <dbReference type="SAM" id="Phobius"/>
    </source>
</evidence>
<dbReference type="EMBL" id="CP001706">
    <property type="protein sequence ID" value="ACV09127.1"/>
    <property type="molecule type" value="Genomic_DNA"/>
</dbReference>
<dbReference type="KEGG" id="jde:Jden_1478"/>
<keyword evidence="4" id="KW-1185">Reference proteome</keyword>
<evidence type="ECO:0000313" key="4">
    <source>
        <dbReference type="Proteomes" id="UP000000628"/>
    </source>
</evidence>